<feature type="region of interest" description="Disordered" evidence="2">
    <location>
        <begin position="186"/>
        <end position="207"/>
    </location>
</feature>
<name>A0A914PCR0_9BILA</name>
<feature type="region of interest" description="Disordered" evidence="2">
    <location>
        <begin position="530"/>
        <end position="565"/>
    </location>
</feature>
<feature type="compositionally biased region" description="Polar residues" evidence="2">
    <location>
        <begin position="39"/>
        <end position="61"/>
    </location>
</feature>
<sequence length="1078" mass="123980">MVDSSQPEILETSVTSSPLIEVQNNLDRDSLSRQRSQSIYSGSETSNQENSIMDPNDSPTPRSKKRKRKSWGKKRGKRVKAKVDTTQDDKEPKEKPPVRPDYWFLVSILVRRMVTKETGKKWTFLSAHDRSKLSANPKTGLLDHPFRISGRPEPFSKESASYCVKYAETVAEYTKKEKEYWKDQDMGPKSHDYERKTIDGKPRKAPPTKEYFQRILGGRPRSYSMTTYTEYEHIYSEKNRLDKPARNNTFFGRRSKSAERVPRSRTRLITTYNMRKFNVPNLNLESQVMFSFLRKYETGKFYQTFSVFWADYHKIVEDECILKGKEFMPPTIYSVIPYEYKRLSSNDEAKIAPDSSKLNLKPWVTDCAEKLLELFKYDVKPLFPVIQPTHEELINHPIINSAAKSKLRQITYETLSLKQWFLNIYNGNEDALKLWEKNKAILFRKRFLENRYFGVRRINELLPKQYRAKTVNQIPDEQKDFLEDQKKWMYDKLGKLREEEEKHRKKEEEKQRKAEIRKLAKEAAKSKIVDNTKKTPIKNNKRKQSVQKGVRAKKPKYSDKIEPNEFDPDDIEFEITAESSKLREREFSPELTASYNSQSESLLLDQSCLSEASALGNSTTFLGEISKANVVEFKEEEITEEISLKLPVTSSAANTYICPKNEAIVCDSLVTKAASKRKTFVEASLKAPRRKGRTKITVEIKKKSKVNAKFVIENKNVDSKFKKPSEKEKAKKIIVMPDEEKIDLSVSEPSLKNVEADIPLFAECISEEAADKLPQDIMPQVEKVSCAINLCKAPVPIRETEKLLQFEEVSTNESDIVKEVEDMTVQQQHIGSDFENTEKESLAMANAEIFEDLPTQKSSDFADLLSENNESILSESVQRNTVKESDDMIVQKQYIGSDLSELVESLIQNVEKQQNISESSASVNTLNQNLFENIEQEPLPMKDAEIFEDLAAQKSSVDLLNVNNESILSESVKNDSVKEAEVEQQHHIIRDLSELVNIGDKNLIENVEKEQNISESSVSVNNQTLFENIEQEPLPMADDEIFEDLAAQKSSVDLLSAYNESILCESVKNDSVKEDIIV</sequence>
<feature type="compositionally biased region" description="Basic and acidic residues" evidence="2">
    <location>
        <begin position="81"/>
        <end position="97"/>
    </location>
</feature>
<feature type="compositionally biased region" description="Basic and acidic residues" evidence="2">
    <location>
        <begin position="186"/>
        <end position="202"/>
    </location>
</feature>
<dbReference type="Proteomes" id="UP000887578">
    <property type="component" value="Unplaced"/>
</dbReference>
<proteinExistence type="predicted"/>
<keyword evidence="1" id="KW-0175">Coiled coil</keyword>
<dbReference type="AlphaFoldDB" id="A0A914PCR0"/>
<organism evidence="3 4">
    <name type="scientific">Panagrolaimus davidi</name>
    <dbReference type="NCBI Taxonomy" id="227884"/>
    <lineage>
        <taxon>Eukaryota</taxon>
        <taxon>Metazoa</taxon>
        <taxon>Ecdysozoa</taxon>
        <taxon>Nematoda</taxon>
        <taxon>Chromadorea</taxon>
        <taxon>Rhabditida</taxon>
        <taxon>Tylenchina</taxon>
        <taxon>Panagrolaimomorpha</taxon>
        <taxon>Panagrolaimoidea</taxon>
        <taxon>Panagrolaimidae</taxon>
        <taxon>Panagrolaimus</taxon>
    </lineage>
</organism>
<feature type="compositionally biased region" description="Basic residues" evidence="2">
    <location>
        <begin position="535"/>
        <end position="555"/>
    </location>
</feature>
<dbReference type="WBParaSite" id="PDA_v2.g1254.t1">
    <property type="protein sequence ID" value="PDA_v2.g1254.t1"/>
    <property type="gene ID" value="PDA_v2.g1254"/>
</dbReference>
<reference evidence="4" key="1">
    <citation type="submission" date="2022-11" db="UniProtKB">
        <authorList>
            <consortium name="WormBaseParasite"/>
        </authorList>
    </citation>
    <scope>IDENTIFICATION</scope>
</reference>
<feature type="coiled-coil region" evidence="1">
    <location>
        <begin position="490"/>
        <end position="526"/>
    </location>
</feature>
<feature type="compositionally biased region" description="Polar residues" evidence="2">
    <location>
        <begin position="1"/>
        <end position="25"/>
    </location>
</feature>
<keyword evidence="3" id="KW-1185">Reference proteome</keyword>
<feature type="region of interest" description="Disordered" evidence="2">
    <location>
        <begin position="1"/>
        <end position="97"/>
    </location>
</feature>
<protein>
    <submittedName>
        <fullName evidence="4">Uncharacterized protein</fullName>
    </submittedName>
</protein>
<evidence type="ECO:0000313" key="3">
    <source>
        <dbReference type="Proteomes" id="UP000887578"/>
    </source>
</evidence>
<evidence type="ECO:0000256" key="1">
    <source>
        <dbReference type="SAM" id="Coils"/>
    </source>
</evidence>
<accession>A0A914PCR0</accession>
<evidence type="ECO:0000313" key="4">
    <source>
        <dbReference type="WBParaSite" id="PDA_v2.g1254.t1"/>
    </source>
</evidence>
<feature type="compositionally biased region" description="Basic residues" evidence="2">
    <location>
        <begin position="62"/>
        <end position="80"/>
    </location>
</feature>
<evidence type="ECO:0000256" key="2">
    <source>
        <dbReference type="SAM" id="MobiDB-lite"/>
    </source>
</evidence>